<proteinExistence type="predicted"/>
<comment type="caution">
    <text evidence="1">The sequence shown here is derived from an EMBL/GenBank/DDBJ whole genome shotgun (WGS) entry which is preliminary data.</text>
</comment>
<protein>
    <submittedName>
        <fullName evidence="1">Uncharacterized protein</fullName>
    </submittedName>
</protein>
<gene>
    <name evidence="1" type="ORF">GV68_20450</name>
</gene>
<evidence type="ECO:0000313" key="1">
    <source>
        <dbReference type="EMBL" id="KEQ02620.1"/>
    </source>
</evidence>
<dbReference type="Proteomes" id="UP000052167">
    <property type="component" value="Unassembled WGS sequence"/>
</dbReference>
<keyword evidence="2" id="KW-1185">Reference proteome</keyword>
<sequence>MNLVAWKISAPDRPDTEGISNLGELETFLENSDLPRMRSANDIIMQTRAMQHQGQGVYRHRVPGEEWTLLWVAIGSAGPSV</sequence>
<evidence type="ECO:0000313" key="2">
    <source>
        <dbReference type="Proteomes" id="UP000052167"/>
    </source>
</evidence>
<accession>A0A922T844</accession>
<dbReference type="AlphaFoldDB" id="A0A922T844"/>
<reference evidence="1 2" key="1">
    <citation type="submission" date="2014-06" db="EMBL/GenBank/DDBJ databases">
        <title>Rhizobium pelagicum/R2-400B4.</title>
        <authorList>
            <person name="Kimes N.E."/>
            <person name="Lopez-Perez M."/>
        </authorList>
    </citation>
    <scope>NUCLEOTIDE SEQUENCE [LARGE SCALE GENOMIC DNA]</scope>
    <source>
        <strain evidence="1 2">R2-400B4</strain>
    </source>
</reference>
<organism evidence="1 2">
    <name type="scientific">Pseudorhizobium pelagicum</name>
    <dbReference type="NCBI Taxonomy" id="1509405"/>
    <lineage>
        <taxon>Bacteria</taxon>
        <taxon>Pseudomonadati</taxon>
        <taxon>Pseudomonadota</taxon>
        <taxon>Alphaproteobacteria</taxon>
        <taxon>Hyphomicrobiales</taxon>
        <taxon>Rhizobiaceae</taxon>
        <taxon>Rhizobium/Agrobacterium group</taxon>
        <taxon>Pseudorhizobium</taxon>
    </lineage>
</organism>
<dbReference type="EMBL" id="JOKJ01000047">
    <property type="protein sequence ID" value="KEQ02620.1"/>
    <property type="molecule type" value="Genomic_DNA"/>
</dbReference>
<name>A0A922T844_9HYPH</name>